<dbReference type="PANTHER" id="PTHR36529">
    <property type="entry name" value="SLL1095 PROTEIN"/>
    <property type="match status" value="1"/>
</dbReference>
<dbReference type="PANTHER" id="PTHR36529:SF1">
    <property type="entry name" value="GLYCOSYLTRANSFERASE"/>
    <property type="match status" value="1"/>
</dbReference>
<reference evidence="1" key="1">
    <citation type="journal article" date="2021" name="Proc. Natl. Acad. Sci. U.S.A.">
        <title>Three genomes in the algal genus Volvox reveal the fate of a haploid sex-determining region after a transition to homothallism.</title>
        <authorList>
            <person name="Yamamoto K."/>
            <person name="Hamaji T."/>
            <person name="Kawai-Toyooka H."/>
            <person name="Matsuzaki R."/>
            <person name="Takahashi F."/>
            <person name="Nishimura Y."/>
            <person name="Kawachi M."/>
            <person name="Noguchi H."/>
            <person name="Minakuchi Y."/>
            <person name="Umen J.G."/>
            <person name="Toyoda A."/>
            <person name="Nozaki H."/>
        </authorList>
    </citation>
    <scope>NUCLEOTIDE SEQUENCE</scope>
    <source>
        <strain evidence="1">NIES-3780</strain>
    </source>
</reference>
<dbReference type="AlphaFoldDB" id="A0A8J4BFM1"/>
<comment type="caution">
    <text evidence="1">The sequence shown here is derived from an EMBL/GenBank/DDBJ whole genome shotgun (WGS) entry which is preliminary data.</text>
</comment>
<proteinExistence type="predicted"/>
<dbReference type="Gene3D" id="3.90.550.10">
    <property type="entry name" value="Spore Coat Polysaccharide Biosynthesis Protein SpsA, Chain A"/>
    <property type="match status" value="1"/>
</dbReference>
<evidence type="ECO:0000313" key="1">
    <source>
        <dbReference type="EMBL" id="GIL57658.1"/>
    </source>
</evidence>
<protein>
    <submittedName>
        <fullName evidence="1">Uncharacterized protein</fullName>
    </submittedName>
</protein>
<accession>A0A8J4BFM1</accession>
<dbReference type="InterPro" id="IPR029044">
    <property type="entry name" value="Nucleotide-diphossugar_trans"/>
</dbReference>
<dbReference type="InterPro" id="IPR018641">
    <property type="entry name" value="Trfase_1_rSAM/seldom-assoc"/>
</dbReference>
<keyword evidence="2" id="KW-1185">Reference proteome</keyword>
<evidence type="ECO:0000313" key="2">
    <source>
        <dbReference type="Proteomes" id="UP000747399"/>
    </source>
</evidence>
<organism evidence="1 2">
    <name type="scientific">Volvox africanus</name>
    <dbReference type="NCBI Taxonomy" id="51714"/>
    <lineage>
        <taxon>Eukaryota</taxon>
        <taxon>Viridiplantae</taxon>
        <taxon>Chlorophyta</taxon>
        <taxon>core chlorophytes</taxon>
        <taxon>Chlorophyceae</taxon>
        <taxon>CS clade</taxon>
        <taxon>Chlamydomonadales</taxon>
        <taxon>Volvocaceae</taxon>
        <taxon>Volvox</taxon>
    </lineage>
</organism>
<dbReference type="SUPFAM" id="SSF53448">
    <property type="entry name" value="Nucleotide-diphospho-sugar transferases"/>
    <property type="match status" value="1"/>
</dbReference>
<name>A0A8J4BFM1_9CHLO</name>
<dbReference type="Pfam" id="PF09837">
    <property type="entry name" value="DUF2064"/>
    <property type="match status" value="1"/>
</dbReference>
<gene>
    <name evidence="1" type="ORF">Vafri_12842</name>
</gene>
<dbReference type="EMBL" id="BNCO01000028">
    <property type="protein sequence ID" value="GIL57658.1"/>
    <property type="molecule type" value="Genomic_DNA"/>
</dbReference>
<dbReference type="Proteomes" id="UP000747399">
    <property type="component" value="Unassembled WGS sequence"/>
</dbReference>
<sequence length="136" mass="14825">MPEQSNSTGQHIAASSTHSLRAVTPADRSGLGAPQGIPIIPLSEYPAIAFVHAKFIARASRCTWVCKMVVGPSLDGGYYLLGLTRLEPRLFQGMRWSTDSVLADTLERATSSGLRIAPLSWLPCLRDVDTLQVERF</sequence>